<accession>A0A316W2R0</accession>
<dbReference type="OrthoDB" id="10377822at2759"/>
<name>A0A316W2R0_9BASI</name>
<dbReference type="GeneID" id="37035351"/>
<feature type="region of interest" description="Disordered" evidence="1">
    <location>
        <begin position="325"/>
        <end position="346"/>
    </location>
</feature>
<feature type="region of interest" description="Disordered" evidence="1">
    <location>
        <begin position="247"/>
        <end position="267"/>
    </location>
</feature>
<dbReference type="Proteomes" id="UP000245783">
    <property type="component" value="Unassembled WGS sequence"/>
</dbReference>
<keyword evidence="3" id="KW-1185">Reference proteome</keyword>
<proteinExistence type="predicted"/>
<evidence type="ECO:0000313" key="2">
    <source>
        <dbReference type="EMBL" id="PWN43784.1"/>
    </source>
</evidence>
<protein>
    <submittedName>
        <fullName evidence="2">Uncharacterized protein</fullName>
    </submittedName>
</protein>
<dbReference type="AlphaFoldDB" id="A0A316W2R0"/>
<dbReference type="EMBL" id="KZ819366">
    <property type="protein sequence ID" value="PWN43784.1"/>
    <property type="molecule type" value="Genomic_DNA"/>
</dbReference>
<dbReference type="InParanoid" id="A0A316W2R0"/>
<organism evidence="2 3">
    <name type="scientific">Ceraceosorus guamensis</name>
    <dbReference type="NCBI Taxonomy" id="1522189"/>
    <lineage>
        <taxon>Eukaryota</taxon>
        <taxon>Fungi</taxon>
        <taxon>Dikarya</taxon>
        <taxon>Basidiomycota</taxon>
        <taxon>Ustilaginomycotina</taxon>
        <taxon>Exobasidiomycetes</taxon>
        <taxon>Ceraceosorales</taxon>
        <taxon>Ceraceosoraceae</taxon>
        <taxon>Ceraceosorus</taxon>
    </lineage>
</organism>
<gene>
    <name evidence="2" type="ORF">IE81DRAFT_321947</name>
</gene>
<evidence type="ECO:0000256" key="1">
    <source>
        <dbReference type="SAM" id="MobiDB-lite"/>
    </source>
</evidence>
<reference evidence="2 3" key="1">
    <citation type="journal article" date="2018" name="Mol. Biol. Evol.">
        <title>Broad Genomic Sampling Reveals a Smut Pathogenic Ancestry of the Fungal Clade Ustilaginomycotina.</title>
        <authorList>
            <person name="Kijpornyongpan T."/>
            <person name="Mondo S.J."/>
            <person name="Barry K."/>
            <person name="Sandor L."/>
            <person name="Lee J."/>
            <person name="Lipzen A."/>
            <person name="Pangilinan J."/>
            <person name="LaButti K."/>
            <person name="Hainaut M."/>
            <person name="Henrissat B."/>
            <person name="Grigoriev I.V."/>
            <person name="Spatafora J.W."/>
            <person name="Aime M.C."/>
        </authorList>
    </citation>
    <scope>NUCLEOTIDE SEQUENCE [LARGE SCALE GENOMIC DNA]</scope>
    <source>
        <strain evidence="2 3">MCA 4658</strain>
    </source>
</reference>
<dbReference type="RefSeq" id="XP_025370944.1">
    <property type="nucleotide sequence ID" value="XM_025513481.1"/>
</dbReference>
<sequence length="384" mass="41505">MSTRSNTGSRLASSDEAALPNLFPYIPTYNPSAYTRHLSQADASSSHDDASTAASDDIASRCAPTRILLAQKALQRDEGGKKRARDVWEDAALDGIEEFRDVNGKLRRRRKDAAVSKFERASVAGEGDEEALANTTLAPSVASIRATTSDTCRDQLCSTSGQLSTSTSAIPSAFRFAKHSEELSVYVSREPRPEMNLLRHAVQTSLLHTRPSRVLMERTQADTASSHESYSTILTFDIYSLPHLRRTGHTPTLDQPAAPEDGEDAPFGPDSARRRMPLFLSSQHTYKSQTMEVRASQTLGCLFDGIVCRTRDVPDMATRVTVQEGSSTSCGAPGTGAIGSTDSRSIGNMQARSTGNKMTSSMACMVGNTIFGLAGESFDESYAQ</sequence>
<evidence type="ECO:0000313" key="3">
    <source>
        <dbReference type="Proteomes" id="UP000245783"/>
    </source>
</evidence>